<dbReference type="Gene3D" id="1.10.287.110">
    <property type="entry name" value="DnaJ domain"/>
    <property type="match status" value="1"/>
</dbReference>
<feature type="compositionally biased region" description="Low complexity" evidence="1">
    <location>
        <begin position="451"/>
        <end position="469"/>
    </location>
</feature>
<feature type="region of interest" description="Disordered" evidence="1">
    <location>
        <begin position="182"/>
        <end position="235"/>
    </location>
</feature>
<dbReference type="AlphaFoldDB" id="C7DGS0"/>
<keyword evidence="2" id="KW-1133">Transmembrane helix</keyword>
<keyword evidence="4" id="KW-0346">Stress response</keyword>
<dbReference type="SUPFAM" id="SSF46565">
    <property type="entry name" value="Chaperone J-domain"/>
    <property type="match status" value="1"/>
</dbReference>
<feature type="transmembrane region" description="Helical" evidence="2">
    <location>
        <begin position="40"/>
        <end position="57"/>
    </location>
</feature>
<reference evidence="4 5" key="1">
    <citation type="journal article" date="2009" name="Genome Biol.">
        <title>Community-wide analysis of microbial genome sequence signatures.</title>
        <authorList>
            <person name="Dick G.J."/>
            <person name="Andersson A.F."/>
            <person name="Baker B.J."/>
            <person name="Simmons S.L."/>
            <person name="Thomas B.C."/>
            <person name="Yelton A.P."/>
            <person name="Banfield J.F."/>
        </authorList>
    </citation>
    <scope>NUCLEOTIDE SEQUENCE [LARGE SCALE GENOMIC DNA]</scope>
    <source>
        <strain evidence="4">ARMAN-2</strain>
    </source>
</reference>
<dbReference type="InterPro" id="IPR036869">
    <property type="entry name" value="J_dom_sf"/>
</dbReference>
<keyword evidence="2" id="KW-0472">Membrane</keyword>
<proteinExistence type="predicted"/>
<evidence type="ECO:0000259" key="3">
    <source>
        <dbReference type="PROSITE" id="PS50076"/>
    </source>
</evidence>
<keyword evidence="2" id="KW-0812">Transmembrane</keyword>
<organism evidence="4 5">
    <name type="scientific">Candidatus Micrarchaeum acidiphilum ARMAN-2</name>
    <dbReference type="NCBI Taxonomy" id="425595"/>
    <lineage>
        <taxon>Archaea</taxon>
        <taxon>Candidatus Micrarchaeota</taxon>
        <taxon>Candidatus Micrarchaeia</taxon>
        <taxon>Candidatus Micrarchaeales</taxon>
        <taxon>Candidatus Micrarchaeaceae</taxon>
        <taxon>Candidatus Micrarchaeum</taxon>
    </lineage>
</organism>
<name>C7DGS0_MICA2</name>
<dbReference type="SMART" id="SM00271">
    <property type="entry name" value="DnaJ"/>
    <property type="match status" value="1"/>
</dbReference>
<evidence type="ECO:0000313" key="4">
    <source>
        <dbReference type="EMBL" id="EET90241.1"/>
    </source>
</evidence>
<accession>C7DGS0</accession>
<dbReference type="InterPro" id="IPR050817">
    <property type="entry name" value="DjlA_DnaK_co-chaperone"/>
</dbReference>
<dbReference type="EMBL" id="GG697239">
    <property type="protein sequence ID" value="EET90241.1"/>
    <property type="molecule type" value="Genomic_DNA"/>
</dbReference>
<evidence type="ECO:0000256" key="1">
    <source>
        <dbReference type="SAM" id="MobiDB-lite"/>
    </source>
</evidence>
<reference evidence="4 5" key="2">
    <citation type="journal article" date="2010" name="Proc. Natl. Acad. Sci. U.S.A.">
        <title>Enigmatic, ultrasmall, uncultivated Archaea.</title>
        <authorList>
            <person name="Baker B.J."/>
            <person name="Comolli L.R."/>
            <person name="Dick G.J."/>
            <person name="Hauser L.J."/>
            <person name="Hyatt D."/>
            <person name="Dill B.D."/>
            <person name="Land M.L."/>
            <person name="Verberkmoes N.C."/>
            <person name="Hettich R.L."/>
            <person name="Banfield J.F."/>
        </authorList>
    </citation>
    <scope>NUCLEOTIDE SEQUENCE [LARGE SCALE GENOMIC DNA]</scope>
    <source>
        <strain evidence="4">ARMAN-2</strain>
    </source>
</reference>
<dbReference type="InterPro" id="IPR001623">
    <property type="entry name" value="DnaJ_domain"/>
</dbReference>
<sequence length="540" mass="57218">MVVEIAFLLLSFNAVLVLIPVIIILILIAAAAGLTRGADIFAVFGVASMLGIAGGMGKGGKGKGLKAVRYGANPVIRGRSARSIARLAKIKGSGTKLNRFRGAAKALRQDLKVRGLSRRPSGLARKVAGNAPLREAVDRLASEKEKQLGPRLVLGGAGGVMVGGAATETGIKNRVHLAVAGSGKEKKFGRANPEKEKQKKEKLGRRLNPLSDQYLSAESRGPLAPKPESGGGRATKFVETKGSYIHIGHTRKIISKISGEPIIGKPNPVSIVKIPHHLFMFSGSHREAYSAAKAEAKQKAAKDYEKSKDYRQNADKYQLKKIMDENKTEINLALLTAGMGFLAKRRFLKNLPEPPAPKDASEAPPGTGNGKTTGLAPYPSNSNVPASGGDGLQSKNVPNPMSKKPPSEDALAAQNYSYLKEQSNAGSGTPALEDLRGGGSQSHAGGGYSSGGSSSRSGSSQSSENSNAGPQAFANSSSPYAILGLPEGSSFEDAKKAFRKLTLQYHPDLFKDEVQKQINEQKMKLLNSAMDSIEEKYNRK</sequence>
<dbReference type="PRINTS" id="PR00625">
    <property type="entry name" value="JDOMAIN"/>
</dbReference>
<evidence type="ECO:0000256" key="2">
    <source>
        <dbReference type="SAM" id="Phobius"/>
    </source>
</evidence>
<dbReference type="PANTHER" id="PTHR24074">
    <property type="entry name" value="CO-CHAPERONE PROTEIN DJLA"/>
    <property type="match status" value="1"/>
</dbReference>
<feature type="compositionally biased region" description="Gly residues" evidence="1">
    <location>
        <begin position="437"/>
        <end position="450"/>
    </location>
</feature>
<feature type="compositionally biased region" description="Polar residues" evidence="1">
    <location>
        <begin position="414"/>
        <end position="427"/>
    </location>
</feature>
<evidence type="ECO:0000313" key="5">
    <source>
        <dbReference type="Proteomes" id="UP000332487"/>
    </source>
</evidence>
<dbReference type="PROSITE" id="PS50076">
    <property type="entry name" value="DNAJ_2"/>
    <property type="match status" value="1"/>
</dbReference>
<feature type="domain" description="J" evidence="3">
    <location>
        <begin position="478"/>
        <end position="540"/>
    </location>
</feature>
<feature type="region of interest" description="Disordered" evidence="1">
    <location>
        <begin position="350"/>
        <end position="486"/>
    </location>
</feature>
<feature type="compositionally biased region" description="Basic and acidic residues" evidence="1">
    <location>
        <begin position="183"/>
        <end position="201"/>
    </location>
</feature>
<dbReference type="Proteomes" id="UP000332487">
    <property type="component" value="Unassembled WGS sequence"/>
</dbReference>
<keyword evidence="5" id="KW-1185">Reference proteome</keyword>
<gene>
    <name evidence="4" type="ORF">UNLARM2_0270</name>
</gene>
<feature type="transmembrane region" description="Helical" evidence="2">
    <location>
        <begin position="7"/>
        <end position="34"/>
    </location>
</feature>
<protein>
    <submittedName>
        <fullName evidence="4">Heat shock protein DnaJ domain protein</fullName>
    </submittedName>
</protein>
<dbReference type="CDD" id="cd06257">
    <property type="entry name" value="DnaJ"/>
    <property type="match status" value="1"/>
</dbReference>
<dbReference type="Pfam" id="PF00226">
    <property type="entry name" value="DnaJ"/>
    <property type="match status" value="1"/>
</dbReference>